<feature type="region of interest" description="Disordered" evidence="11">
    <location>
        <begin position="343"/>
        <end position="373"/>
    </location>
</feature>
<keyword evidence="8 10" id="KW-0238">DNA-binding</keyword>
<dbReference type="PANTHER" id="PTHR30591:SF1">
    <property type="entry name" value="RECBCD ENZYME SUBUNIT RECC"/>
    <property type="match status" value="1"/>
</dbReference>
<evidence type="ECO:0000256" key="10">
    <source>
        <dbReference type="HAMAP-Rule" id="MF_01486"/>
    </source>
</evidence>
<dbReference type="GO" id="GO:0009338">
    <property type="term" value="C:exodeoxyribonuclease V complex"/>
    <property type="evidence" value="ECO:0007669"/>
    <property type="project" value="InterPro"/>
</dbReference>
<dbReference type="InterPro" id="IPR011335">
    <property type="entry name" value="Restrct_endonuc-II-like"/>
</dbReference>
<keyword evidence="2 10" id="KW-0547">Nucleotide-binding</keyword>
<dbReference type="AlphaFoldDB" id="A0A379JK78"/>
<feature type="compositionally biased region" description="Low complexity" evidence="11">
    <location>
        <begin position="349"/>
        <end position="368"/>
    </location>
</feature>
<organism evidence="13 14">
    <name type="scientific">Nocardia otitidiscaviarum</name>
    <dbReference type="NCBI Taxonomy" id="1823"/>
    <lineage>
        <taxon>Bacteria</taxon>
        <taxon>Bacillati</taxon>
        <taxon>Actinomycetota</taxon>
        <taxon>Actinomycetes</taxon>
        <taxon>Mycobacteriales</taxon>
        <taxon>Nocardiaceae</taxon>
        <taxon>Nocardia</taxon>
    </lineage>
</organism>
<dbReference type="Pfam" id="PF04257">
    <property type="entry name" value="Exonuc_V_gamma"/>
    <property type="match status" value="1"/>
</dbReference>
<dbReference type="GO" id="GO:0008854">
    <property type="term" value="F:exodeoxyribonuclease V activity"/>
    <property type="evidence" value="ECO:0007669"/>
    <property type="project" value="InterPro"/>
</dbReference>
<comment type="subunit">
    <text evidence="10">Heterotrimer of RecB, RecC and RecD. All subunits contribute to DNA-binding.</text>
</comment>
<evidence type="ECO:0000256" key="2">
    <source>
        <dbReference type="ARBA" id="ARBA00022741"/>
    </source>
</evidence>
<evidence type="ECO:0000256" key="4">
    <source>
        <dbReference type="ARBA" id="ARBA00022801"/>
    </source>
</evidence>
<dbReference type="EMBL" id="UGRY01000005">
    <property type="protein sequence ID" value="SUD48885.1"/>
    <property type="molecule type" value="Genomic_DNA"/>
</dbReference>
<dbReference type="Pfam" id="PF17946">
    <property type="entry name" value="RecC_C"/>
    <property type="match status" value="1"/>
</dbReference>
<dbReference type="Gene3D" id="3.40.50.300">
    <property type="entry name" value="P-loop containing nucleotide triphosphate hydrolases"/>
    <property type="match status" value="2"/>
</dbReference>
<evidence type="ECO:0000256" key="1">
    <source>
        <dbReference type="ARBA" id="ARBA00022722"/>
    </source>
</evidence>
<dbReference type="PANTHER" id="PTHR30591">
    <property type="entry name" value="RECBCD ENZYME SUBUNIT RECC"/>
    <property type="match status" value="1"/>
</dbReference>
<evidence type="ECO:0000256" key="7">
    <source>
        <dbReference type="ARBA" id="ARBA00022840"/>
    </source>
</evidence>
<evidence type="ECO:0000256" key="9">
    <source>
        <dbReference type="ARBA" id="ARBA00023204"/>
    </source>
</evidence>
<dbReference type="RefSeq" id="WP_039813466.1">
    <property type="nucleotide sequence ID" value="NZ_UGRY01000005.1"/>
</dbReference>
<comment type="miscellaneous">
    <text evidence="10">In the RecBCD complex, RecB has a slow 3'-5' helicase, an exonuclease activity and loads RecA onto ssDNA, RecD has a fast 5'-3' helicase activity, while RecC stimulates the ATPase and processivity of the RecB helicase and contributes to recognition of the Chi site.</text>
</comment>
<keyword evidence="14" id="KW-1185">Reference proteome</keyword>
<feature type="compositionally biased region" description="Polar residues" evidence="11">
    <location>
        <begin position="272"/>
        <end position="284"/>
    </location>
</feature>
<evidence type="ECO:0000313" key="14">
    <source>
        <dbReference type="Proteomes" id="UP000255467"/>
    </source>
</evidence>
<evidence type="ECO:0000256" key="11">
    <source>
        <dbReference type="SAM" id="MobiDB-lite"/>
    </source>
</evidence>
<proteinExistence type="inferred from homology"/>
<keyword evidence="1 10" id="KW-0540">Nuclease</keyword>
<dbReference type="SUPFAM" id="SSF52540">
    <property type="entry name" value="P-loop containing nucleoside triphosphate hydrolases"/>
    <property type="match status" value="2"/>
</dbReference>
<dbReference type="HAMAP" id="MF_01486">
    <property type="entry name" value="RecC"/>
    <property type="match status" value="1"/>
</dbReference>
<evidence type="ECO:0000259" key="12">
    <source>
        <dbReference type="Pfam" id="PF17946"/>
    </source>
</evidence>
<feature type="compositionally biased region" description="Basic and acidic residues" evidence="11">
    <location>
        <begin position="288"/>
        <end position="298"/>
    </location>
</feature>
<comment type="function">
    <text evidence="10">A helicase/nuclease that prepares dsDNA breaks (DSB) for recombinational DNA repair. Binds to DSBs and unwinds DNA via a highly rapid and processive ATP-dependent bidirectional helicase activity. Unwinds dsDNA until it encounters a Chi (crossover hotspot instigator) sequence from the 3' direction. Cuts ssDNA a few nucleotides 3' to the Chi site. The properties and activities of the enzyme are changed at Chi. The Chi-altered holoenzyme produces a long 3'-ssDNA overhang and facilitates RecA-binding to the ssDNA for homologous DNA recombination and repair. Holoenzyme degrades any linearized DNA that is unable to undergo homologous recombination. In the holoenzyme this subunit recognizes the wild-type Chi sequence, and when added to isolated RecB increases its ATP-dependent helicase processivity.</text>
</comment>
<feature type="region of interest" description="Disordered" evidence="11">
    <location>
        <begin position="266"/>
        <end position="310"/>
    </location>
</feature>
<dbReference type="SUPFAM" id="SSF52980">
    <property type="entry name" value="Restriction endonuclease-like"/>
    <property type="match status" value="1"/>
</dbReference>
<evidence type="ECO:0000256" key="3">
    <source>
        <dbReference type="ARBA" id="ARBA00022763"/>
    </source>
</evidence>
<dbReference type="GO" id="GO:0003677">
    <property type="term" value="F:DNA binding"/>
    <property type="evidence" value="ECO:0007669"/>
    <property type="project" value="UniProtKB-UniRule"/>
</dbReference>
<dbReference type="PIRSF" id="PIRSF000980">
    <property type="entry name" value="RecC"/>
    <property type="match status" value="1"/>
</dbReference>
<gene>
    <name evidence="10 13" type="primary">recC</name>
    <name evidence="13" type="ORF">NCTC1934_06229</name>
</gene>
<comment type="similarity">
    <text evidence="10">Belongs to the RecC family.</text>
</comment>
<dbReference type="GO" id="GO:0000724">
    <property type="term" value="P:double-strand break repair via homologous recombination"/>
    <property type="evidence" value="ECO:0007669"/>
    <property type="project" value="UniProtKB-UniRule"/>
</dbReference>
<dbReference type="InterPro" id="IPR027417">
    <property type="entry name" value="P-loop_NTPase"/>
</dbReference>
<dbReference type="InterPro" id="IPR006697">
    <property type="entry name" value="RecC"/>
</dbReference>
<dbReference type="NCBIfam" id="TIGR01450">
    <property type="entry name" value="recC"/>
    <property type="match status" value="1"/>
</dbReference>
<keyword evidence="6 10" id="KW-0269">Exonuclease</keyword>
<evidence type="ECO:0000313" key="13">
    <source>
        <dbReference type="EMBL" id="SUD48885.1"/>
    </source>
</evidence>
<evidence type="ECO:0000256" key="8">
    <source>
        <dbReference type="ARBA" id="ARBA00023125"/>
    </source>
</evidence>
<evidence type="ECO:0000256" key="6">
    <source>
        <dbReference type="ARBA" id="ARBA00022839"/>
    </source>
</evidence>
<dbReference type="GO" id="GO:0003678">
    <property type="term" value="F:DNA helicase activity"/>
    <property type="evidence" value="ECO:0007669"/>
    <property type="project" value="UniProtKB-UniRule"/>
</dbReference>
<keyword evidence="5 10" id="KW-0347">Helicase</keyword>
<dbReference type="GO" id="GO:0005524">
    <property type="term" value="F:ATP binding"/>
    <property type="evidence" value="ECO:0007669"/>
    <property type="project" value="UniProtKB-UniRule"/>
</dbReference>
<accession>A0A379JK78</accession>
<protein>
    <recommendedName>
        <fullName evidence="10">RecBCD enzyme subunit RecC</fullName>
    </recommendedName>
    <alternativeName>
        <fullName evidence="10">Exonuclease V subunit RecC</fullName>
        <shortName evidence="10">ExoV subunit RecC</shortName>
    </alternativeName>
    <alternativeName>
        <fullName evidence="10">Helicase/nuclease RecBCD subunit RecC</fullName>
    </alternativeName>
</protein>
<dbReference type="Proteomes" id="UP000255467">
    <property type="component" value="Unassembled WGS sequence"/>
</dbReference>
<keyword evidence="7 10" id="KW-0067">ATP-binding</keyword>
<keyword evidence="3 10" id="KW-0227">DNA damage</keyword>
<reference evidence="13 14" key="1">
    <citation type="submission" date="2018-06" db="EMBL/GenBank/DDBJ databases">
        <authorList>
            <consortium name="Pathogen Informatics"/>
            <person name="Doyle S."/>
        </authorList>
    </citation>
    <scope>NUCLEOTIDE SEQUENCE [LARGE SCALE GENOMIC DNA]</scope>
    <source>
        <strain evidence="13 14">NCTC1934</strain>
    </source>
</reference>
<keyword evidence="9 10" id="KW-0234">DNA repair</keyword>
<dbReference type="Gene3D" id="1.10.10.160">
    <property type="match status" value="1"/>
</dbReference>
<dbReference type="Gene3D" id="1.10.10.990">
    <property type="match status" value="1"/>
</dbReference>
<name>A0A379JK78_9NOCA</name>
<keyword evidence="4 10" id="KW-0378">Hydrolase</keyword>
<dbReference type="STRING" id="1406858.GCA_000710895_02591"/>
<sequence>MHIHRAERADTLVDALAQLLARPLDDPFAAEVVAVPAKGIERWVIQRLATVLGSATGGDGIAANIEFPDPASLVGAVLAEATGLTPDTDPWAPERLVWTLLPVLDAVLAEPWCGVLSRHLGRGDAAGHKVGRRYATAARIADLFDGYGTQRPGMIAAWADGLDTDGTGRELPEDLRWQPRLWRTLREAVGVPSPAERLADACAHLRAEPGVVSLPRRISLFGVTRLTTDQLEVLSALSAGREVHLWLVHPSPTLWTELASNGADAQADSAVRSGSNAAGDTSASVRAVSDREPVDRADGSSPSSEMPDSLVRVRHPLLAALGRDVRELQQRLRAYDHIDTYHPPAAISPGTTAAEPGRAGPPGAQAGEVASDTSDLGRTLLSTLQAAIREDRWPVAVEPELAGDGTVGVHACHGPARQVEVLRDCLLHIFAADHTLQPRDVVVMCPDVESYAPLVRAAFGQWSHDTAEAGHPGHALRVRLADRAQRAVNPLLGVIGTLLELADGRVTVTEVLDLAAAEPVRLRCGFDDDDLERLREWAAETGARWGIGQRQRQAFGLGDFAQNTLNAAVDRILLGVAAGESGADWLDLALPLDDVDSGDIDLAGRFAEFVDRLAVCLRDLRGPTLAEPAGTARPAGEWAAVLGRALDLLTDVTRAQAWTGVQARRELAAALEHAGDVPLRLPDIAALLATRLAGRASRANFRTGELTVCTMVPMRSVPHRVVVLLGLDDEVFPRAGGIDGDDVLARHRCPGDRDPRSEDRQLLLDAIMAAGERLVLLHTGSDPVTGAHRPPAIPLAEVLDTVRAHVGGAAMARIVRRHPLQPFDAANFRADDPFSFDPVALAGAVAARQPQQSRPVFLAAPLPAASPGDVELTDLVAFAEHPVRAFLWQRLGIRVPEEEEEIDDRLPIALDGLTKWSMGERMLAARLNGVEADMLRAAEWRRGTLPPARMGAAVLDDIEGTVDQLVRVARPMHEIPGRTIDVAVDLGDGRRLTGTVADVHDDALLRATYSRLAPKHRLAAWVRLLALAASGSHQSWRALTLGRGQFRNPVWQSTLTAPDAATARAILRQLVHLRDAGLTEPLPIAPSATAVYADRRCKGATVDDATLSAEQDFDSAYGERTDRYLRQVWGPALRFPDLTRAPAEHGGDEPTRFGELARMLWNPLLANENQGRP</sequence>
<dbReference type="Gene3D" id="3.40.50.10930">
    <property type="match status" value="1"/>
</dbReference>
<dbReference type="InterPro" id="IPR013986">
    <property type="entry name" value="DExx_box_DNA_helicase_dom_sf"/>
</dbReference>
<dbReference type="InterPro" id="IPR041500">
    <property type="entry name" value="RecC_C"/>
</dbReference>
<feature type="domain" description="RecC C-terminal" evidence="12">
    <location>
        <begin position="868"/>
        <end position="1095"/>
    </location>
</feature>
<dbReference type="OrthoDB" id="9762834at2"/>
<evidence type="ECO:0000256" key="5">
    <source>
        <dbReference type="ARBA" id="ARBA00022806"/>
    </source>
</evidence>